<dbReference type="AlphaFoldDB" id="A0A914S393"/>
<protein>
    <submittedName>
        <fullName evidence="2">Uncharacterized protein</fullName>
    </submittedName>
</protein>
<dbReference type="Proteomes" id="UP000887564">
    <property type="component" value="Unplaced"/>
</dbReference>
<keyword evidence="1" id="KW-1185">Reference proteome</keyword>
<organism evidence="1 2">
    <name type="scientific">Parascaris equorum</name>
    <name type="common">Equine roundworm</name>
    <dbReference type="NCBI Taxonomy" id="6256"/>
    <lineage>
        <taxon>Eukaryota</taxon>
        <taxon>Metazoa</taxon>
        <taxon>Ecdysozoa</taxon>
        <taxon>Nematoda</taxon>
        <taxon>Chromadorea</taxon>
        <taxon>Rhabditida</taxon>
        <taxon>Spirurina</taxon>
        <taxon>Ascaridomorpha</taxon>
        <taxon>Ascaridoidea</taxon>
        <taxon>Ascarididae</taxon>
        <taxon>Parascaris</taxon>
    </lineage>
</organism>
<sequence length="37" mass="4265">MLVFLILPSNVFVLKPKIELIDVELELFDVVLPTETH</sequence>
<evidence type="ECO:0000313" key="2">
    <source>
        <dbReference type="WBParaSite" id="PEQ_0001161901-mRNA-1"/>
    </source>
</evidence>
<dbReference type="WBParaSite" id="PEQ_0001161901-mRNA-1">
    <property type="protein sequence ID" value="PEQ_0001161901-mRNA-1"/>
    <property type="gene ID" value="PEQ_0001161901"/>
</dbReference>
<proteinExistence type="predicted"/>
<evidence type="ECO:0000313" key="1">
    <source>
        <dbReference type="Proteomes" id="UP000887564"/>
    </source>
</evidence>
<accession>A0A914S393</accession>
<name>A0A914S393_PAREQ</name>
<reference evidence="2" key="1">
    <citation type="submission" date="2022-11" db="UniProtKB">
        <authorList>
            <consortium name="WormBaseParasite"/>
        </authorList>
    </citation>
    <scope>IDENTIFICATION</scope>
</reference>